<protein>
    <submittedName>
        <fullName evidence="2">Uncharacterized protein</fullName>
    </submittedName>
</protein>
<evidence type="ECO:0000256" key="1">
    <source>
        <dbReference type="SAM" id="Phobius"/>
    </source>
</evidence>
<gene>
    <name evidence="2" type="ORF">DME_LOCUS3068</name>
</gene>
<dbReference type="AlphaFoldDB" id="A0A3P7PD47"/>
<dbReference type="STRING" id="318479.A0A3P7PD47"/>
<reference evidence="2 3" key="1">
    <citation type="submission" date="2018-11" db="EMBL/GenBank/DDBJ databases">
        <authorList>
            <consortium name="Pathogen Informatics"/>
        </authorList>
    </citation>
    <scope>NUCLEOTIDE SEQUENCE [LARGE SCALE GENOMIC DNA]</scope>
</reference>
<organism evidence="2 3">
    <name type="scientific">Dracunculus medinensis</name>
    <name type="common">Guinea worm</name>
    <dbReference type="NCBI Taxonomy" id="318479"/>
    <lineage>
        <taxon>Eukaryota</taxon>
        <taxon>Metazoa</taxon>
        <taxon>Ecdysozoa</taxon>
        <taxon>Nematoda</taxon>
        <taxon>Chromadorea</taxon>
        <taxon>Rhabditida</taxon>
        <taxon>Spirurina</taxon>
        <taxon>Dracunculoidea</taxon>
        <taxon>Dracunculidae</taxon>
        <taxon>Dracunculus</taxon>
    </lineage>
</organism>
<dbReference type="InterPro" id="IPR001614">
    <property type="entry name" value="Myelin_PLP"/>
</dbReference>
<dbReference type="EMBL" id="UYYG01000101">
    <property type="protein sequence ID" value="VDN53095.1"/>
    <property type="molecule type" value="Genomic_DNA"/>
</dbReference>
<proteinExistence type="predicted"/>
<evidence type="ECO:0000313" key="3">
    <source>
        <dbReference type="Proteomes" id="UP000274756"/>
    </source>
</evidence>
<keyword evidence="1" id="KW-0472">Membrane</keyword>
<dbReference type="OrthoDB" id="9993736at2759"/>
<feature type="transmembrane region" description="Helical" evidence="1">
    <location>
        <begin position="108"/>
        <end position="141"/>
    </location>
</feature>
<keyword evidence="1" id="KW-0812">Transmembrane</keyword>
<feature type="transmembrane region" description="Helical" evidence="1">
    <location>
        <begin position="65"/>
        <end position="87"/>
    </location>
</feature>
<dbReference type="GO" id="GO:0005886">
    <property type="term" value="C:plasma membrane"/>
    <property type="evidence" value="ECO:0007669"/>
    <property type="project" value="TreeGrafter"/>
</dbReference>
<name>A0A3P7PD47_DRAME</name>
<keyword evidence="3" id="KW-1185">Reference proteome</keyword>
<sequence>MSRTKVANDDFLARVPYASLMASLICGFGVVLFAIMMAWASNAVVEQARRSLSIDNIPWLAKMEVFFVAVAIIMCVASIILLIIGMLSTGSTRNEFYRNPRSRFGGRVANAVALIVSYILNLFWLLAFAITAIFSFVYYIFTGLCSSVAFDDHKDCLDLSVFQPFIRRISSSSFVLCGGDVQQFCALSSSAFVWFIVALIANLLVIKGLVHFLICCSANYAHVTSGLKYASLKEVLLSGDTDADIAELRKFPNAHNAHYNSYSPYRQS</sequence>
<dbReference type="Proteomes" id="UP000274756">
    <property type="component" value="Unassembled WGS sequence"/>
</dbReference>
<accession>A0A3P7PD47</accession>
<dbReference type="PANTHER" id="PTHR11683">
    <property type="entry name" value="MYELIN PROTEOLIPID"/>
    <property type="match status" value="1"/>
</dbReference>
<keyword evidence="1" id="KW-1133">Transmembrane helix</keyword>
<dbReference type="Pfam" id="PF01275">
    <property type="entry name" value="Myelin_PLP"/>
    <property type="match status" value="1"/>
</dbReference>
<evidence type="ECO:0000313" key="2">
    <source>
        <dbReference type="EMBL" id="VDN53095.1"/>
    </source>
</evidence>
<dbReference type="GO" id="GO:0031175">
    <property type="term" value="P:neuron projection development"/>
    <property type="evidence" value="ECO:0007669"/>
    <property type="project" value="TreeGrafter"/>
</dbReference>
<dbReference type="PANTHER" id="PTHR11683:SF12">
    <property type="entry name" value="M6, ISOFORM F"/>
    <property type="match status" value="1"/>
</dbReference>
<feature type="transmembrane region" description="Helical" evidence="1">
    <location>
        <begin position="20"/>
        <end position="45"/>
    </location>
</feature>
<feature type="transmembrane region" description="Helical" evidence="1">
    <location>
        <begin position="191"/>
        <end position="214"/>
    </location>
</feature>